<evidence type="ECO:0000313" key="2">
    <source>
        <dbReference type="EMBL" id="RBP13124.1"/>
    </source>
</evidence>
<dbReference type="AlphaFoldDB" id="A0A366FEN3"/>
<gene>
    <name evidence="2" type="ORF">DFR50_11293</name>
</gene>
<keyword evidence="3" id="KW-1185">Reference proteome</keyword>
<evidence type="ECO:0000256" key="1">
    <source>
        <dbReference type="SAM" id="MobiDB-lite"/>
    </source>
</evidence>
<dbReference type="RefSeq" id="WP_113889545.1">
    <property type="nucleotide sequence ID" value="NZ_QNRK01000012.1"/>
</dbReference>
<feature type="region of interest" description="Disordered" evidence="1">
    <location>
        <begin position="84"/>
        <end position="166"/>
    </location>
</feature>
<dbReference type="EMBL" id="QNRK01000012">
    <property type="protein sequence ID" value="RBP13124.1"/>
    <property type="molecule type" value="Genomic_DNA"/>
</dbReference>
<dbReference type="OrthoDB" id="7226251at2"/>
<reference evidence="2 3" key="1">
    <citation type="submission" date="2018-06" db="EMBL/GenBank/DDBJ databases">
        <title>Genomic Encyclopedia of Type Strains, Phase IV (KMG-IV): sequencing the most valuable type-strain genomes for metagenomic binning, comparative biology and taxonomic classification.</title>
        <authorList>
            <person name="Goeker M."/>
        </authorList>
    </citation>
    <scope>NUCLEOTIDE SEQUENCE [LARGE SCALE GENOMIC DNA]</scope>
    <source>
        <strain evidence="2 3">DSM 24875</strain>
    </source>
</reference>
<organism evidence="2 3">
    <name type="scientific">Roseiarcus fermentans</name>
    <dbReference type="NCBI Taxonomy" id="1473586"/>
    <lineage>
        <taxon>Bacteria</taxon>
        <taxon>Pseudomonadati</taxon>
        <taxon>Pseudomonadota</taxon>
        <taxon>Alphaproteobacteria</taxon>
        <taxon>Hyphomicrobiales</taxon>
        <taxon>Roseiarcaceae</taxon>
        <taxon>Roseiarcus</taxon>
    </lineage>
</organism>
<protein>
    <submittedName>
        <fullName evidence="2">Intracellular multiplication protein IcmE</fullName>
    </submittedName>
</protein>
<comment type="caution">
    <text evidence="2">The sequence shown here is derived from an EMBL/GenBank/DDBJ whole genome shotgun (WGS) entry which is preliminary data.</text>
</comment>
<dbReference type="Proteomes" id="UP000253529">
    <property type="component" value="Unassembled WGS sequence"/>
</dbReference>
<dbReference type="CDD" id="cd16431">
    <property type="entry name" value="IcmE"/>
    <property type="match status" value="1"/>
</dbReference>
<accession>A0A366FEN3</accession>
<proteinExistence type="predicted"/>
<name>A0A366FEN3_9HYPH</name>
<sequence>MSLVPSHHPRFAWLRTGLFGGAGRGGPARLVAIAAAIAAMAGVVYVFSGRHSDVPLGSRVAKMAPGNLLPGGTQGTPAQDALLKKDSQEKAQAAAEAHKSFTPPIPSSTAFTGPPPAEVGMGESPAPDLPAARPVPPPPAIVPPAPPVFTPPERAALEPPPGERRFDGARVTKIAATNVEGDETAEEAKGAYQRRQKAIADLLGGWNARPPQTTVVIEPAALKPGAGDPPALGDRGVRGAEGAVGLEKVLVPAGRGVYAHTVLAVDSDTNGPIVLEADTGPISGDRLIGTFSKSGLDRLVVKVLTVEHRGKSLDANGIVIAPDSMETAVATSIDEHYFERFVLPAAAAFVSGLGQAVALSNSTTTTSPWGTTQSFGPLTVQQQALVAGGAAASAVSNAMTSSIPKGPTVHLAANVSVGVMFLSNLTAK</sequence>
<feature type="compositionally biased region" description="Pro residues" evidence="1">
    <location>
        <begin position="133"/>
        <end position="150"/>
    </location>
</feature>
<evidence type="ECO:0000313" key="3">
    <source>
        <dbReference type="Proteomes" id="UP000253529"/>
    </source>
</evidence>
<dbReference type="InterPro" id="IPR049855">
    <property type="entry name" value="DotG/IcmE-like_C"/>
</dbReference>